<dbReference type="SUPFAM" id="SSF47413">
    <property type="entry name" value="lambda repressor-like DNA-binding domains"/>
    <property type="match status" value="1"/>
</dbReference>
<dbReference type="AlphaFoldDB" id="A0A6M8EM60"/>
<dbReference type="Proteomes" id="UP000503483">
    <property type="component" value="Chromosome"/>
</dbReference>
<dbReference type="RefSeq" id="WP_172125236.1">
    <property type="nucleotide sequence ID" value="NZ_CP042652.1"/>
</dbReference>
<dbReference type="KEGG" id="paco:AACT_0827"/>
<dbReference type="PROSITE" id="PS50943">
    <property type="entry name" value="HTH_CROC1"/>
    <property type="match status" value="1"/>
</dbReference>
<name>A0A6M8EM60_9BACT</name>
<proteinExistence type="predicted"/>
<dbReference type="InterPro" id="IPR001387">
    <property type="entry name" value="Cro/C1-type_HTH"/>
</dbReference>
<gene>
    <name evidence="2" type="ORF">AACT_0827</name>
</gene>
<evidence type="ECO:0000313" key="2">
    <source>
        <dbReference type="EMBL" id="QKE28021.1"/>
    </source>
</evidence>
<feature type="domain" description="HTH cro/C1-type" evidence="1">
    <location>
        <begin position="23"/>
        <end position="80"/>
    </location>
</feature>
<accession>A0A6M8EM60</accession>
<dbReference type="InterPro" id="IPR010982">
    <property type="entry name" value="Lambda_DNA-bd_dom_sf"/>
</dbReference>
<protein>
    <submittedName>
        <fullName evidence="2">Transcriptional regulator, XRE family</fullName>
    </submittedName>
</protein>
<evidence type="ECO:0000259" key="1">
    <source>
        <dbReference type="PROSITE" id="PS50943"/>
    </source>
</evidence>
<dbReference type="Gene3D" id="1.10.260.40">
    <property type="entry name" value="lambda repressor-like DNA-binding domains"/>
    <property type="match status" value="1"/>
</dbReference>
<dbReference type="CDD" id="cd00093">
    <property type="entry name" value="HTH_XRE"/>
    <property type="match status" value="1"/>
</dbReference>
<dbReference type="GO" id="GO:0003677">
    <property type="term" value="F:DNA binding"/>
    <property type="evidence" value="ECO:0007669"/>
    <property type="project" value="InterPro"/>
</dbReference>
<dbReference type="EMBL" id="CP042652">
    <property type="protein sequence ID" value="QKE28021.1"/>
    <property type="molecule type" value="Genomic_DNA"/>
</dbReference>
<sequence>MKSLSLVKDEDINNFYKLVSQNVKRIRNEKNKPQLDLVLEMGLKSTAFYSRCENFKDNHHFNMEHIFKIAIILNVDIKDFFQGIEIKDNSKELS</sequence>
<organism evidence="2 3">
    <name type="scientific">Arcobacter acticola</name>
    <dbReference type="NCBI Taxonomy" id="1849015"/>
    <lineage>
        <taxon>Bacteria</taxon>
        <taxon>Pseudomonadati</taxon>
        <taxon>Campylobacterota</taxon>
        <taxon>Epsilonproteobacteria</taxon>
        <taxon>Campylobacterales</taxon>
        <taxon>Arcobacteraceae</taxon>
        <taxon>Arcobacter</taxon>
    </lineage>
</organism>
<evidence type="ECO:0000313" key="3">
    <source>
        <dbReference type="Proteomes" id="UP000503483"/>
    </source>
</evidence>
<keyword evidence="3" id="KW-1185">Reference proteome</keyword>
<reference evidence="2 3" key="1">
    <citation type="submission" date="2019-08" db="EMBL/GenBank/DDBJ databases">
        <title>Complete genome sequence of Arcobacter acticola.</title>
        <authorList>
            <person name="Miller W."/>
        </authorList>
    </citation>
    <scope>NUCLEOTIDE SEQUENCE [LARGE SCALE GENOMIC DNA]</scope>
    <source>
        <strain evidence="2 3">KCTC 52212</strain>
    </source>
</reference>